<dbReference type="AlphaFoldDB" id="A0ABD2WI13"/>
<proteinExistence type="predicted"/>
<reference evidence="1 2" key="1">
    <citation type="journal article" date="2024" name="bioRxiv">
        <title>A reference genome for Trichogramma kaykai: A tiny desert-dwelling parasitoid wasp with competing sex-ratio distorters.</title>
        <authorList>
            <person name="Culotta J."/>
            <person name="Lindsey A.R."/>
        </authorList>
    </citation>
    <scope>NUCLEOTIDE SEQUENCE [LARGE SCALE GENOMIC DNA]</scope>
    <source>
        <strain evidence="1 2">KSX58</strain>
    </source>
</reference>
<accession>A0ABD2WI13</accession>
<protein>
    <submittedName>
        <fullName evidence="1">Uncharacterized protein</fullName>
    </submittedName>
</protein>
<keyword evidence="2" id="KW-1185">Reference proteome</keyword>
<gene>
    <name evidence="1" type="ORF">TKK_012912</name>
</gene>
<sequence>MATRTIAIVSTGRPARRYCRASSPVVLTLQRIRQDRLLIYDKKLDERPGGKFRCNQLSHAHISVENSEEDMVSLIRKVAAVSISPIVSHRF</sequence>
<dbReference type="Proteomes" id="UP001627154">
    <property type="component" value="Unassembled WGS sequence"/>
</dbReference>
<name>A0ABD2WI13_9HYME</name>
<evidence type="ECO:0000313" key="2">
    <source>
        <dbReference type="Proteomes" id="UP001627154"/>
    </source>
</evidence>
<dbReference type="EMBL" id="JBJJXI010000103">
    <property type="protein sequence ID" value="KAL3392598.1"/>
    <property type="molecule type" value="Genomic_DNA"/>
</dbReference>
<organism evidence="1 2">
    <name type="scientific">Trichogramma kaykai</name>
    <dbReference type="NCBI Taxonomy" id="54128"/>
    <lineage>
        <taxon>Eukaryota</taxon>
        <taxon>Metazoa</taxon>
        <taxon>Ecdysozoa</taxon>
        <taxon>Arthropoda</taxon>
        <taxon>Hexapoda</taxon>
        <taxon>Insecta</taxon>
        <taxon>Pterygota</taxon>
        <taxon>Neoptera</taxon>
        <taxon>Endopterygota</taxon>
        <taxon>Hymenoptera</taxon>
        <taxon>Apocrita</taxon>
        <taxon>Proctotrupomorpha</taxon>
        <taxon>Chalcidoidea</taxon>
        <taxon>Trichogrammatidae</taxon>
        <taxon>Trichogramma</taxon>
    </lineage>
</organism>
<comment type="caution">
    <text evidence="1">The sequence shown here is derived from an EMBL/GenBank/DDBJ whole genome shotgun (WGS) entry which is preliminary data.</text>
</comment>
<evidence type="ECO:0000313" key="1">
    <source>
        <dbReference type="EMBL" id="KAL3392598.1"/>
    </source>
</evidence>